<feature type="transmembrane region" description="Helical" evidence="1">
    <location>
        <begin position="30"/>
        <end position="53"/>
    </location>
</feature>
<keyword evidence="1" id="KW-0812">Transmembrane</keyword>
<dbReference type="EMBL" id="JAAIUW010000002">
    <property type="protein sequence ID" value="KAF7840589.1"/>
    <property type="molecule type" value="Genomic_DNA"/>
</dbReference>
<evidence type="ECO:0000256" key="1">
    <source>
        <dbReference type="SAM" id="Phobius"/>
    </source>
</evidence>
<gene>
    <name evidence="2" type="ORF">G2W53_002887</name>
</gene>
<sequence>MKNNTLKLLSIAFFSTRGLTQPPSSSPLLVVSATIVTFLLAHPVGSFISAFAFPHLSNVFFSDHSCIIIPSELPNFLV</sequence>
<reference evidence="2" key="1">
    <citation type="submission" date="2020-09" db="EMBL/GenBank/DDBJ databases">
        <title>Genome-Enabled Discovery of Anthraquinone Biosynthesis in Senna tora.</title>
        <authorList>
            <person name="Kang S.-H."/>
            <person name="Pandey R.P."/>
            <person name="Lee C.-M."/>
            <person name="Sim J.-S."/>
            <person name="Jeong J.-T."/>
            <person name="Choi B.-S."/>
            <person name="Jung M."/>
            <person name="Ginzburg D."/>
            <person name="Zhao K."/>
            <person name="Won S.Y."/>
            <person name="Oh T.-J."/>
            <person name="Yu Y."/>
            <person name="Kim N.-H."/>
            <person name="Lee O.R."/>
            <person name="Lee T.-H."/>
            <person name="Bashyal P."/>
            <person name="Kim T.-S."/>
            <person name="Lee W.-H."/>
            <person name="Kawkins C."/>
            <person name="Kim C.-K."/>
            <person name="Kim J.S."/>
            <person name="Ahn B.O."/>
            <person name="Rhee S.Y."/>
            <person name="Sohng J.K."/>
        </authorList>
    </citation>
    <scope>NUCLEOTIDE SEQUENCE</scope>
    <source>
        <tissue evidence="2">Leaf</tissue>
    </source>
</reference>
<evidence type="ECO:0000313" key="2">
    <source>
        <dbReference type="EMBL" id="KAF7840589.1"/>
    </source>
</evidence>
<dbReference type="Proteomes" id="UP000634136">
    <property type="component" value="Unassembled WGS sequence"/>
</dbReference>
<protein>
    <submittedName>
        <fullName evidence="2">Uncharacterized protein</fullName>
    </submittedName>
</protein>
<comment type="caution">
    <text evidence="2">The sequence shown here is derived from an EMBL/GenBank/DDBJ whole genome shotgun (WGS) entry which is preliminary data.</text>
</comment>
<keyword evidence="1" id="KW-1133">Transmembrane helix</keyword>
<organism evidence="2 3">
    <name type="scientific">Senna tora</name>
    <dbReference type="NCBI Taxonomy" id="362788"/>
    <lineage>
        <taxon>Eukaryota</taxon>
        <taxon>Viridiplantae</taxon>
        <taxon>Streptophyta</taxon>
        <taxon>Embryophyta</taxon>
        <taxon>Tracheophyta</taxon>
        <taxon>Spermatophyta</taxon>
        <taxon>Magnoliopsida</taxon>
        <taxon>eudicotyledons</taxon>
        <taxon>Gunneridae</taxon>
        <taxon>Pentapetalae</taxon>
        <taxon>rosids</taxon>
        <taxon>fabids</taxon>
        <taxon>Fabales</taxon>
        <taxon>Fabaceae</taxon>
        <taxon>Caesalpinioideae</taxon>
        <taxon>Cassia clade</taxon>
        <taxon>Senna</taxon>
    </lineage>
</organism>
<dbReference type="AlphaFoldDB" id="A0A834XAN3"/>
<name>A0A834XAN3_9FABA</name>
<evidence type="ECO:0000313" key="3">
    <source>
        <dbReference type="Proteomes" id="UP000634136"/>
    </source>
</evidence>
<accession>A0A834XAN3</accession>
<proteinExistence type="predicted"/>
<keyword evidence="1" id="KW-0472">Membrane</keyword>
<keyword evidence="3" id="KW-1185">Reference proteome</keyword>